<evidence type="ECO:0000256" key="5">
    <source>
        <dbReference type="ARBA" id="ARBA00023002"/>
    </source>
</evidence>
<dbReference type="FunFam" id="3.40.50.720:FF:000009">
    <property type="entry name" value="Fatty oxidation complex, alpha subunit"/>
    <property type="match status" value="1"/>
</dbReference>
<dbReference type="Gene3D" id="3.90.226.10">
    <property type="entry name" value="2-enoyl-CoA Hydratase, Chain A, domain 1"/>
    <property type="match status" value="1"/>
</dbReference>
<evidence type="ECO:0000256" key="4">
    <source>
        <dbReference type="ARBA" id="ARBA00022963"/>
    </source>
</evidence>
<dbReference type="AlphaFoldDB" id="A0A2G1QGL1"/>
<dbReference type="InterPro" id="IPR029045">
    <property type="entry name" value="ClpP/crotonase-like_dom_sf"/>
</dbReference>
<dbReference type="PANTHER" id="PTHR43612:SF3">
    <property type="entry name" value="TRIFUNCTIONAL ENZYME SUBUNIT ALPHA, MITOCHONDRIAL"/>
    <property type="match status" value="1"/>
</dbReference>
<gene>
    <name evidence="14" type="ORF">CSC94_23535</name>
</gene>
<evidence type="ECO:0000259" key="13">
    <source>
        <dbReference type="Pfam" id="PF02737"/>
    </source>
</evidence>
<accession>A0A2G1QGL1</accession>
<evidence type="ECO:0000256" key="11">
    <source>
        <dbReference type="SAM" id="Phobius"/>
    </source>
</evidence>
<keyword evidence="11" id="KW-0472">Membrane</keyword>
<dbReference type="CDD" id="cd06558">
    <property type="entry name" value="crotonase-like"/>
    <property type="match status" value="1"/>
</dbReference>
<evidence type="ECO:0000256" key="2">
    <source>
        <dbReference type="ARBA" id="ARBA00007005"/>
    </source>
</evidence>
<comment type="similarity">
    <text evidence="2">In the central section; belongs to the 3-hydroxyacyl-CoA dehydrogenase family.</text>
</comment>
<dbReference type="InterPro" id="IPR001753">
    <property type="entry name" value="Enoyl-CoA_hydra/iso"/>
</dbReference>
<feature type="domain" description="3-hydroxyacyl-CoA dehydrogenase NAD binding" evidence="13">
    <location>
        <begin position="276"/>
        <end position="454"/>
    </location>
</feature>
<comment type="pathway">
    <text evidence="1">Lipid metabolism; fatty acid beta-oxidation.</text>
</comment>
<dbReference type="InterPro" id="IPR050136">
    <property type="entry name" value="FA_oxidation_alpha_subunit"/>
</dbReference>
<dbReference type="SUPFAM" id="SSF52096">
    <property type="entry name" value="ClpP/crotonase"/>
    <property type="match status" value="1"/>
</dbReference>
<keyword evidence="8" id="KW-0456">Lyase</keyword>
<feature type="domain" description="3-hydroxyacyl-CoA dehydrogenase C-terminal" evidence="12">
    <location>
        <begin position="457"/>
        <end position="554"/>
    </location>
</feature>
<dbReference type="Gene3D" id="1.10.1040.50">
    <property type="match status" value="1"/>
</dbReference>
<feature type="transmembrane region" description="Helical" evidence="11">
    <location>
        <begin position="236"/>
        <end position="256"/>
    </location>
</feature>
<dbReference type="GO" id="GO:0016509">
    <property type="term" value="F:long-chain (3S)-3-hydroxyacyl-CoA dehydrogenase (NAD+) activity"/>
    <property type="evidence" value="ECO:0007669"/>
    <property type="project" value="TreeGrafter"/>
</dbReference>
<evidence type="ECO:0000313" key="14">
    <source>
        <dbReference type="EMBL" id="PHP64601.1"/>
    </source>
</evidence>
<evidence type="ECO:0000256" key="1">
    <source>
        <dbReference type="ARBA" id="ARBA00005005"/>
    </source>
</evidence>
<comment type="catalytic activity">
    <reaction evidence="10">
        <text>a (3S)-3-hydroxyacyl-CoA + NAD(+) = a 3-oxoacyl-CoA + NADH + H(+)</text>
        <dbReference type="Rhea" id="RHEA:22432"/>
        <dbReference type="ChEBI" id="CHEBI:15378"/>
        <dbReference type="ChEBI" id="CHEBI:57318"/>
        <dbReference type="ChEBI" id="CHEBI:57540"/>
        <dbReference type="ChEBI" id="CHEBI:57945"/>
        <dbReference type="ChEBI" id="CHEBI:90726"/>
        <dbReference type="EC" id="1.1.1.35"/>
    </reaction>
</comment>
<dbReference type="OrthoDB" id="9771883at2"/>
<keyword evidence="15" id="KW-1185">Reference proteome</keyword>
<keyword evidence="7" id="KW-0443">Lipid metabolism</keyword>
<dbReference type="Proteomes" id="UP000221168">
    <property type="component" value="Unassembled WGS sequence"/>
</dbReference>
<protein>
    <submittedName>
        <fullName evidence="14">3-hydroxyacyl-CoA dehydrogenase</fullName>
    </submittedName>
</protein>
<dbReference type="Pfam" id="PF00378">
    <property type="entry name" value="ECH_1"/>
    <property type="match status" value="1"/>
</dbReference>
<evidence type="ECO:0000256" key="10">
    <source>
        <dbReference type="ARBA" id="ARBA00049556"/>
    </source>
</evidence>
<keyword evidence="5" id="KW-0560">Oxidoreductase</keyword>
<dbReference type="GO" id="GO:0004300">
    <property type="term" value="F:enoyl-CoA hydratase activity"/>
    <property type="evidence" value="ECO:0007669"/>
    <property type="project" value="TreeGrafter"/>
</dbReference>
<dbReference type="Gene3D" id="3.40.50.720">
    <property type="entry name" value="NAD(P)-binding Rossmann-like Domain"/>
    <property type="match status" value="1"/>
</dbReference>
<keyword evidence="4" id="KW-0442">Lipid degradation</keyword>
<evidence type="ECO:0000313" key="15">
    <source>
        <dbReference type="Proteomes" id="UP000221168"/>
    </source>
</evidence>
<dbReference type="SUPFAM" id="SSF51735">
    <property type="entry name" value="NAD(P)-binding Rossmann-fold domains"/>
    <property type="match status" value="1"/>
</dbReference>
<keyword evidence="6" id="KW-0520">NAD</keyword>
<dbReference type="Pfam" id="PF02737">
    <property type="entry name" value="3HCDH_N"/>
    <property type="match status" value="1"/>
</dbReference>
<keyword evidence="11" id="KW-1133">Transmembrane helix</keyword>
<name>A0A2G1QGL1_9HYPH</name>
<dbReference type="InterPro" id="IPR006176">
    <property type="entry name" value="3-OHacyl-CoA_DH_NAD-bd"/>
</dbReference>
<evidence type="ECO:0000256" key="7">
    <source>
        <dbReference type="ARBA" id="ARBA00023098"/>
    </source>
</evidence>
<evidence type="ECO:0000256" key="3">
    <source>
        <dbReference type="ARBA" id="ARBA00022832"/>
    </source>
</evidence>
<dbReference type="RefSeq" id="WP_099308815.1">
    <property type="nucleotide sequence ID" value="NZ_PDVP01000034.1"/>
</dbReference>
<dbReference type="Pfam" id="PF00725">
    <property type="entry name" value="3HCDH"/>
    <property type="match status" value="1"/>
</dbReference>
<reference evidence="14 15" key="1">
    <citation type="submission" date="2017-10" db="EMBL/GenBank/DDBJ databases">
        <title>Sedimentibacterium mangrovi gen. nov., sp. nov., a novel member of family Phyllobacteriacea isolated from mangrove sediment.</title>
        <authorList>
            <person name="Liao H."/>
            <person name="Tian Y."/>
        </authorList>
    </citation>
    <scope>NUCLEOTIDE SEQUENCE [LARGE SCALE GENOMIC DNA]</scope>
    <source>
        <strain evidence="14 15">X9-2-2</strain>
    </source>
</reference>
<evidence type="ECO:0000256" key="6">
    <source>
        <dbReference type="ARBA" id="ARBA00023027"/>
    </source>
</evidence>
<comment type="caution">
    <text evidence="14">The sequence shown here is derived from an EMBL/GenBank/DDBJ whole genome shotgun (WGS) entry which is preliminary data.</text>
</comment>
<feature type="transmembrane region" description="Helical" evidence="11">
    <location>
        <begin position="277"/>
        <end position="298"/>
    </location>
</feature>
<keyword evidence="3" id="KW-0276">Fatty acid metabolism</keyword>
<dbReference type="PANTHER" id="PTHR43612">
    <property type="entry name" value="TRIFUNCTIONAL ENZYME SUBUNIT ALPHA"/>
    <property type="match status" value="1"/>
</dbReference>
<dbReference type="EMBL" id="PDVP01000034">
    <property type="protein sequence ID" value="PHP64601.1"/>
    <property type="molecule type" value="Genomic_DNA"/>
</dbReference>
<evidence type="ECO:0000256" key="9">
    <source>
        <dbReference type="ARBA" id="ARBA00023268"/>
    </source>
</evidence>
<keyword evidence="9" id="KW-0511">Multifunctional enzyme</keyword>
<dbReference type="InterPro" id="IPR008927">
    <property type="entry name" value="6-PGluconate_DH-like_C_sf"/>
</dbReference>
<keyword evidence="11" id="KW-0812">Transmembrane</keyword>
<sequence>MSSSHEFGIDVDRDGIAVVRWKASAATAFVHPETIAAMARTLSHLEADQQICGIVLTADDERFFGGVDLKWLGSITASGDRQGLLDTIESFHRLLSQIEACRKPVAAVIDGDALDGGFDIALACHARFVALHATIRLGFAEARFGLPPIGGGQVRISALSGAAGWSGPVLEGKPLARQAAIDAGLVTAAGESAVNAARDWALAEAARLVQKPAWKANRRTLAPDLSDRLAIAVDEFVAAAFTDVSMSLVATLGLGVDQVNSLLRRPTAVGKRRYRKVGVLGAGLMGAGIALVAARAGMEVVLLDIDRDRARQGLDRISSQERAQAAAGRADPDAVEKSLSLIMPAGDHALLSDADIVVEAVFEDRQVKAEATRLAEAHMRPDAIFATNTSTLPIHGLAQASVRPENFIGTHFFSPVPHMPLLEIISGAATSETTLAAAMDFAQAIGKTPILVNDSRGFYTTRVVMAYQAEAFEMLAEGIGPHLIEQAGRLAGMPVAPLALSDAVGIDLICQINRQTASDLGDRYVETDGYALVGRIVADHGRIGRKAGQGFFDYDDKGRPEGIWDGLAQVVGKAPCSDDPLIDLRDRLLGAQIMETVRCFDEGVISDALEADVGAILGWGFAPWTGGPISYIRRIGVEPFRQRCTELSERYGTRRLTPVDGFDKLMARLQ</sequence>
<dbReference type="InterPro" id="IPR036291">
    <property type="entry name" value="NAD(P)-bd_dom_sf"/>
</dbReference>
<evidence type="ECO:0000259" key="12">
    <source>
        <dbReference type="Pfam" id="PF00725"/>
    </source>
</evidence>
<organism evidence="14 15">
    <name type="scientific">Zhengella mangrovi</name>
    <dbReference type="NCBI Taxonomy" id="1982044"/>
    <lineage>
        <taxon>Bacteria</taxon>
        <taxon>Pseudomonadati</taxon>
        <taxon>Pseudomonadota</taxon>
        <taxon>Alphaproteobacteria</taxon>
        <taxon>Hyphomicrobiales</taxon>
        <taxon>Notoacmeibacteraceae</taxon>
        <taxon>Zhengella</taxon>
    </lineage>
</organism>
<dbReference type="GO" id="GO:0070403">
    <property type="term" value="F:NAD+ binding"/>
    <property type="evidence" value="ECO:0007669"/>
    <property type="project" value="InterPro"/>
</dbReference>
<dbReference type="GO" id="GO:0006635">
    <property type="term" value="P:fatty acid beta-oxidation"/>
    <property type="evidence" value="ECO:0007669"/>
    <property type="project" value="UniProtKB-UniPathway"/>
</dbReference>
<dbReference type="InterPro" id="IPR006108">
    <property type="entry name" value="3HC_DH_C"/>
</dbReference>
<evidence type="ECO:0000256" key="8">
    <source>
        <dbReference type="ARBA" id="ARBA00023239"/>
    </source>
</evidence>
<proteinExistence type="inferred from homology"/>
<dbReference type="SUPFAM" id="SSF48179">
    <property type="entry name" value="6-phosphogluconate dehydrogenase C-terminal domain-like"/>
    <property type="match status" value="2"/>
</dbReference>
<dbReference type="UniPathway" id="UPA00659"/>